<dbReference type="Pfam" id="PF22978">
    <property type="entry name" value="HAD_Pex22"/>
    <property type="match status" value="1"/>
</dbReference>
<accession>A0A4P9ZU95</accession>
<dbReference type="PANTHER" id="PTHR34126:SF1">
    <property type="entry name" value="PEROXISOME BIOGENESIS PROTEIN 22"/>
    <property type="match status" value="1"/>
</dbReference>
<dbReference type="EMBL" id="ML002707">
    <property type="protein sequence ID" value="RKP36160.1"/>
    <property type="molecule type" value="Genomic_DNA"/>
</dbReference>
<evidence type="ECO:0000313" key="1">
    <source>
        <dbReference type="EMBL" id="RKP36160.1"/>
    </source>
</evidence>
<dbReference type="AlphaFoldDB" id="A0A4P9ZU95"/>
<organism evidence="1 2">
    <name type="scientific">Dimargaris cristalligena</name>
    <dbReference type="NCBI Taxonomy" id="215637"/>
    <lineage>
        <taxon>Eukaryota</taxon>
        <taxon>Fungi</taxon>
        <taxon>Fungi incertae sedis</taxon>
        <taxon>Zoopagomycota</taxon>
        <taxon>Kickxellomycotina</taxon>
        <taxon>Dimargaritomycetes</taxon>
        <taxon>Dimargaritales</taxon>
        <taxon>Dimargaritaceae</taxon>
        <taxon>Dimargaris</taxon>
    </lineage>
</organism>
<keyword evidence="2" id="KW-1185">Reference proteome</keyword>
<dbReference type="InterPro" id="IPR037485">
    <property type="entry name" value="PEX22"/>
</dbReference>
<proteinExistence type="predicted"/>
<gene>
    <name evidence="1" type="ORF">BJ085DRAFT_6862</name>
</gene>
<dbReference type="PANTHER" id="PTHR34126">
    <property type="entry name" value="PEROXISOME BIOGENESIS PROTEIN 22"/>
    <property type="match status" value="1"/>
</dbReference>
<dbReference type="GO" id="GO:0007031">
    <property type="term" value="P:peroxisome organization"/>
    <property type="evidence" value="ECO:0007669"/>
    <property type="project" value="InterPro"/>
</dbReference>
<sequence length="100" mass="11077">TLCLNHTLIWNPSKDPASPNLAFKPGALALLQALTTHFDLYLIATVESPVHQAHLTDLLRDPTSATDPRIPIDSRKLLFCQSSPGKSHIVRHIDPQIHID</sequence>
<reference evidence="2" key="1">
    <citation type="journal article" date="2018" name="Nat. Microbiol.">
        <title>Leveraging single-cell genomics to expand the fungal tree of life.</title>
        <authorList>
            <person name="Ahrendt S.R."/>
            <person name="Quandt C.A."/>
            <person name="Ciobanu D."/>
            <person name="Clum A."/>
            <person name="Salamov A."/>
            <person name="Andreopoulos B."/>
            <person name="Cheng J.F."/>
            <person name="Woyke T."/>
            <person name="Pelin A."/>
            <person name="Henrissat B."/>
            <person name="Reynolds N.K."/>
            <person name="Benny G.L."/>
            <person name="Smith M.E."/>
            <person name="James T.Y."/>
            <person name="Grigoriev I.V."/>
        </authorList>
    </citation>
    <scope>NUCLEOTIDE SEQUENCE [LARGE SCALE GENOMIC DNA]</scope>
    <source>
        <strain evidence="2">RSA 468</strain>
    </source>
</reference>
<dbReference type="Proteomes" id="UP000268162">
    <property type="component" value="Unassembled WGS sequence"/>
</dbReference>
<feature type="non-terminal residue" evidence="1">
    <location>
        <position position="1"/>
    </location>
</feature>
<protein>
    <submittedName>
        <fullName evidence="1">Uncharacterized protein</fullName>
    </submittedName>
</protein>
<feature type="non-terminal residue" evidence="1">
    <location>
        <position position="100"/>
    </location>
</feature>
<name>A0A4P9ZU95_9FUNG</name>
<evidence type="ECO:0000313" key="2">
    <source>
        <dbReference type="Proteomes" id="UP000268162"/>
    </source>
</evidence>